<feature type="region of interest" description="Disordered" evidence="5">
    <location>
        <begin position="203"/>
        <end position="239"/>
    </location>
</feature>
<evidence type="ECO:0000313" key="8">
    <source>
        <dbReference type="EMBL" id="GMT36351.1"/>
    </source>
</evidence>
<comment type="subcellular location">
    <subcellularLocation>
        <location evidence="1">Cytoplasm</location>
    </subcellularLocation>
    <subcellularLocation>
        <location evidence="2">Lysosome membrane</location>
    </subcellularLocation>
</comment>
<feature type="compositionally biased region" description="Basic and acidic residues" evidence="5">
    <location>
        <begin position="210"/>
        <end position="230"/>
    </location>
</feature>
<dbReference type="GO" id="GO:0007030">
    <property type="term" value="P:Golgi organization"/>
    <property type="evidence" value="ECO:0007669"/>
    <property type="project" value="TreeGrafter"/>
</dbReference>
<dbReference type="Pfam" id="PF00169">
    <property type="entry name" value="PH"/>
    <property type="match status" value="1"/>
</dbReference>
<protein>
    <recommendedName>
        <fullName evidence="10">Pleckstrin homology domain containing protein</fullName>
    </recommendedName>
</protein>
<evidence type="ECO:0000256" key="1">
    <source>
        <dbReference type="ARBA" id="ARBA00004496"/>
    </source>
</evidence>
<dbReference type="InterPro" id="IPR011993">
    <property type="entry name" value="PH-like_dom_sf"/>
</dbReference>
<dbReference type="InterPro" id="IPR047327">
    <property type="entry name" value="RUN_PLEKHM2"/>
</dbReference>
<evidence type="ECO:0000256" key="4">
    <source>
        <dbReference type="ARBA" id="ARBA00023228"/>
    </source>
</evidence>
<dbReference type="SUPFAM" id="SSF50729">
    <property type="entry name" value="PH domain-like"/>
    <property type="match status" value="1"/>
</dbReference>
<proteinExistence type="predicted"/>
<comment type="caution">
    <text evidence="8">The sequence shown here is derived from an EMBL/GenBank/DDBJ whole genome shotgun (WGS) entry which is preliminary data.</text>
</comment>
<dbReference type="InterPro" id="IPR004012">
    <property type="entry name" value="Run_dom"/>
</dbReference>
<dbReference type="PANTHER" id="PTHR46556:SF1">
    <property type="entry name" value="PLECKSTRIN HOMOLOGY DOMAIN-CONTAINING FAMILY M MEMBER 2"/>
    <property type="match status" value="1"/>
</dbReference>
<dbReference type="GO" id="GO:0010008">
    <property type="term" value="C:endosome membrane"/>
    <property type="evidence" value="ECO:0007669"/>
    <property type="project" value="TreeGrafter"/>
</dbReference>
<dbReference type="SMART" id="SM00233">
    <property type="entry name" value="PH"/>
    <property type="match status" value="1"/>
</dbReference>
<evidence type="ECO:0000259" key="6">
    <source>
        <dbReference type="PROSITE" id="PS50003"/>
    </source>
</evidence>
<dbReference type="Gene3D" id="2.30.29.30">
    <property type="entry name" value="Pleckstrin-homology domain (PH domain)/Phosphotyrosine-binding domain (PTB)"/>
    <property type="match status" value="1"/>
</dbReference>
<keyword evidence="3" id="KW-0963">Cytoplasm</keyword>
<dbReference type="Proteomes" id="UP001432322">
    <property type="component" value="Unassembled WGS sequence"/>
</dbReference>
<dbReference type="PANTHER" id="PTHR46556">
    <property type="entry name" value="PLECKSTRIN HOMOLOGY DOMAIN-CONTAINING FAMILY M MEMBER 2"/>
    <property type="match status" value="1"/>
</dbReference>
<dbReference type="InterPro" id="IPR057288">
    <property type="entry name" value="PH_PLEKHM2"/>
</dbReference>
<dbReference type="CDD" id="cd17680">
    <property type="entry name" value="RUN_PLEKHM2"/>
    <property type="match status" value="1"/>
</dbReference>
<keyword evidence="4" id="KW-0458">Lysosome</keyword>
<evidence type="ECO:0008006" key="10">
    <source>
        <dbReference type="Google" id="ProtNLM"/>
    </source>
</evidence>
<dbReference type="GO" id="GO:0005765">
    <property type="term" value="C:lysosomal membrane"/>
    <property type="evidence" value="ECO:0007669"/>
    <property type="project" value="UniProtKB-SubCell"/>
</dbReference>
<keyword evidence="9" id="KW-1185">Reference proteome</keyword>
<reference evidence="8" key="1">
    <citation type="submission" date="2023-10" db="EMBL/GenBank/DDBJ databases">
        <title>Genome assembly of Pristionchus species.</title>
        <authorList>
            <person name="Yoshida K."/>
            <person name="Sommer R.J."/>
        </authorList>
    </citation>
    <scope>NUCLEOTIDE SEQUENCE</scope>
    <source>
        <strain evidence="8">RS5133</strain>
    </source>
</reference>
<dbReference type="Pfam" id="PF23142">
    <property type="entry name" value="PH_PLEKHM2"/>
    <property type="match status" value="1"/>
</dbReference>
<evidence type="ECO:0000313" key="9">
    <source>
        <dbReference type="Proteomes" id="UP001432322"/>
    </source>
</evidence>
<dbReference type="GO" id="GO:0032418">
    <property type="term" value="P:lysosome localization"/>
    <property type="evidence" value="ECO:0007669"/>
    <property type="project" value="TreeGrafter"/>
</dbReference>
<dbReference type="PROSITE" id="PS50826">
    <property type="entry name" value="RUN"/>
    <property type="match status" value="1"/>
</dbReference>
<evidence type="ECO:0000256" key="2">
    <source>
        <dbReference type="ARBA" id="ARBA00004656"/>
    </source>
</evidence>
<dbReference type="Gene3D" id="1.20.58.900">
    <property type="match status" value="1"/>
</dbReference>
<evidence type="ECO:0000256" key="3">
    <source>
        <dbReference type="ARBA" id="ARBA00022490"/>
    </source>
</evidence>
<dbReference type="InterPro" id="IPR037213">
    <property type="entry name" value="Run_dom_sf"/>
</dbReference>
<name>A0AAV5WYW4_9BILA</name>
<organism evidence="8 9">
    <name type="scientific">Pristionchus fissidentatus</name>
    <dbReference type="NCBI Taxonomy" id="1538716"/>
    <lineage>
        <taxon>Eukaryota</taxon>
        <taxon>Metazoa</taxon>
        <taxon>Ecdysozoa</taxon>
        <taxon>Nematoda</taxon>
        <taxon>Chromadorea</taxon>
        <taxon>Rhabditida</taxon>
        <taxon>Rhabditina</taxon>
        <taxon>Diplogasteromorpha</taxon>
        <taxon>Diplogasteroidea</taxon>
        <taxon>Neodiplogasteridae</taxon>
        <taxon>Pristionchus</taxon>
    </lineage>
</organism>
<feature type="domain" description="PH" evidence="6">
    <location>
        <begin position="558"/>
        <end position="663"/>
    </location>
</feature>
<dbReference type="GO" id="GO:0019894">
    <property type="term" value="F:kinesin binding"/>
    <property type="evidence" value="ECO:0007669"/>
    <property type="project" value="TreeGrafter"/>
</dbReference>
<accession>A0AAV5WYW4</accession>
<dbReference type="InterPro" id="IPR001849">
    <property type="entry name" value="PH_domain"/>
</dbReference>
<sequence>MFMSYQLTPVNLRPPLRVSRSVHSTYAQRIEESVQILRDEKEIVHGDNKAAKELLQTVDQVFSHGLLSGSRCYWPFIKEFLPKNEHQLMEVEWTITHNSGLVTRVTRLSFAWLKDSFNRGSLYFQLLAILGSRKTVAAYYDPAACLRNFGIFEMIVNQMARLENVQFAYSTEFRADGPLGRIHRSIPIACEEEPVQRRNNVRNKAAAVKKSTDAEEKAAKREEAPRKLEKVVPPAATPTRPIATTTLHREQDVILNELMRGRRSRMQQNFFVTEADSDLLPRVVVDRTLSEEAEEKPEERLDQVLQKTISQVKLEHVCCSVKSFDQLLINEKPTTSTIEIEETNGGIEHKMEEEERREELVEGEIALHSGEVLRFAMDIFVDVEEGEKFQRLFHVFDGSPSEEKARLLLVTDRNLYLITQTIEDGQIGASSEEIQVDYHTHVVMPLPSVEYFEVTAGGLVITVYAAQSKSFQLSNLGTTNDRIVALTMGDARLGKTVLETIRQGVVSLNMTPPHVFHSAAPFDLILRRFLSKQNLASTEIRQMFVTFWAETPRSIKEDAVEPAYFIRREIYRSWLGGSTVSEWTQSYFVLRDSKLYIFADSTCHDGQKIIDLSTMGELVVTEEYEMEHPNVVSLALSDSTFMVSFPNADDKNRWVHSIQAATCQIPESTISSALLFVTDSNLVIGQLGSNAHVDGFIRTLAVYKMELIRECLFYKTPSRTIILLGVEDNFEWFMLRTDAEVARFRAHFSALVNCFDLPDYPESEQLFSLVEQKSIKYPNVWGMSVFVTGNDALSDVEDADE</sequence>
<dbReference type="AlphaFoldDB" id="A0AAV5WYW4"/>
<evidence type="ECO:0000259" key="7">
    <source>
        <dbReference type="PROSITE" id="PS50826"/>
    </source>
</evidence>
<feature type="domain" description="RUN" evidence="7">
    <location>
        <begin position="45"/>
        <end position="174"/>
    </location>
</feature>
<dbReference type="GO" id="GO:0032880">
    <property type="term" value="P:regulation of protein localization"/>
    <property type="evidence" value="ECO:0007669"/>
    <property type="project" value="TreeGrafter"/>
</dbReference>
<dbReference type="EMBL" id="BTSY01000007">
    <property type="protein sequence ID" value="GMT36351.1"/>
    <property type="molecule type" value="Genomic_DNA"/>
</dbReference>
<gene>
    <name evidence="8" type="ORF">PFISCL1PPCAC_27648</name>
</gene>
<evidence type="ECO:0000256" key="5">
    <source>
        <dbReference type="SAM" id="MobiDB-lite"/>
    </source>
</evidence>
<dbReference type="PROSITE" id="PS50003">
    <property type="entry name" value="PH_DOMAIN"/>
    <property type="match status" value="1"/>
</dbReference>
<dbReference type="InterPro" id="IPR053015">
    <property type="entry name" value="PH_domain-containing_M2"/>
</dbReference>
<dbReference type="SUPFAM" id="SSF140741">
    <property type="entry name" value="RUN domain-like"/>
    <property type="match status" value="1"/>
</dbReference>